<dbReference type="EMBL" id="JABWDY010013121">
    <property type="protein sequence ID" value="KAF5198564.1"/>
    <property type="molecule type" value="Genomic_DNA"/>
</dbReference>
<evidence type="ECO:0000313" key="1">
    <source>
        <dbReference type="EMBL" id="KAF5198564.1"/>
    </source>
</evidence>
<dbReference type="AlphaFoldDB" id="A0A7J6WMG9"/>
<accession>A0A7J6WMG9</accession>
<gene>
    <name evidence="1" type="ORF">FRX31_011849</name>
</gene>
<dbReference type="Proteomes" id="UP000554482">
    <property type="component" value="Unassembled WGS sequence"/>
</dbReference>
<dbReference type="PANTHER" id="PTHR33116:SF80">
    <property type="entry name" value="REVERSE TRANSCRIPTASE ZINC-BINDING DOMAIN-CONTAINING PROTEIN"/>
    <property type="match status" value="1"/>
</dbReference>
<sequence length="126" mass="14630">MEYLGVPIFYGKAKAIYFEELLNRVRRKMDGWSNKLLSHGGRLILLKHVLSSMPIYLFSAFSVPKSIVKALEVLFSNFTEGKKKRKWISWQKITRPTEMGGLARLEISCYDSKSFQDESNLEYPEC</sequence>
<reference evidence="1 2" key="1">
    <citation type="submission" date="2020-06" db="EMBL/GenBank/DDBJ databases">
        <title>Transcriptomic and genomic resources for Thalictrum thalictroides and T. hernandezii: Facilitating candidate gene discovery in an emerging model plant lineage.</title>
        <authorList>
            <person name="Arias T."/>
            <person name="Riano-Pachon D.M."/>
            <person name="Di Stilio V.S."/>
        </authorList>
    </citation>
    <scope>NUCLEOTIDE SEQUENCE [LARGE SCALE GENOMIC DNA]</scope>
    <source>
        <strain evidence="2">cv. WT478/WT964</strain>
        <tissue evidence="1">Leaves</tissue>
    </source>
</reference>
<name>A0A7J6WMG9_THATH</name>
<dbReference type="PANTHER" id="PTHR33116">
    <property type="entry name" value="REVERSE TRANSCRIPTASE ZINC-BINDING DOMAIN-CONTAINING PROTEIN-RELATED-RELATED"/>
    <property type="match status" value="1"/>
</dbReference>
<organism evidence="1 2">
    <name type="scientific">Thalictrum thalictroides</name>
    <name type="common">Rue-anemone</name>
    <name type="synonym">Anemone thalictroides</name>
    <dbReference type="NCBI Taxonomy" id="46969"/>
    <lineage>
        <taxon>Eukaryota</taxon>
        <taxon>Viridiplantae</taxon>
        <taxon>Streptophyta</taxon>
        <taxon>Embryophyta</taxon>
        <taxon>Tracheophyta</taxon>
        <taxon>Spermatophyta</taxon>
        <taxon>Magnoliopsida</taxon>
        <taxon>Ranunculales</taxon>
        <taxon>Ranunculaceae</taxon>
        <taxon>Thalictroideae</taxon>
        <taxon>Thalictrum</taxon>
    </lineage>
</organism>
<dbReference type="OrthoDB" id="1932527at2759"/>
<comment type="caution">
    <text evidence="1">The sequence shown here is derived from an EMBL/GenBank/DDBJ whole genome shotgun (WGS) entry which is preliminary data.</text>
</comment>
<protein>
    <submittedName>
        <fullName evidence="1">Uncharacterized protein</fullName>
    </submittedName>
</protein>
<proteinExistence type="predicted"/>
<keyword evidence="2" id="KW-1185">Reference proteome</keyword>
<evidence type="ECO:0000313" key="2">
    <source>
        <dbReference type="Proteomes" id="UP000554482"/>
    </source>
</evidence>